<evidence type="ECO:0000256" key="1">
    <source>
        <dbReference type="SAM" id="MobiDB-lite"/>
    </source>
</evidence>
<feature type="region of interest" description="Disordered" evidence="1">
    <location>
        <begin position="186"/>
        <end position="236"/>
    </location>
</feature>
<dbReference type="CDD" id="cd20746">
    <property type="entry name" value="FIX_Ntox15_NUC_DUF4112_RhsA-like"/>
    <property type="match status" value="1"/>
</dbReference>
<sequence>MSAQTSSNDDRTGAYQEAAIELGKGIAMGAVPFLGQAIDVYDTIESAVLLYKSDTPGAKEDAQFDLLLAVIGWIPGAGDGLKKSMRIVNRNPQRFAPVLFDLLRFVLQECGIKTSPEELLSRIFNAGKLRAEMDDIISAIRSSSVYKGSPGWVQTAVVTVLATARDNMPAMLGIVEKRLIKWKGMQRNSSAASSGSSHPRRGEKPANRDSTVGTQGKDGASGTHSNRVESSRVGVQAPSSILNEGLGVSGEHIADYICAVEFGWGKDWDGHDKGADGKWLEGLPSATKTGKLSSGGSPKARHVLYKLSDGANGTGIDAVWRAKPANNGGEKFAIVEAKASREEDAPKFMRRANNTRKPGIASKLGESGLSGVTRIADASQLLEPIEGTPEAGASKPSTSMRTGKNKPQASSRSPAPSAKIKEVLVQMSSQWITQNLNKAVAGRALAAQVLASYSRHLFYSPLYHSSASPKDHAEARLQNLAESAHRTHKAFHYNETEVKAAVNKRKKSLAKRYGARDSLKLEA</sequence>
<reference evidence="2 3" key="1">
    <citation type="submission" date="2016-10" db="EMBL/GenBank/DDBJ databases">
        <title>Comparative genome analysis of multiple Pseudomonas spp. focuses on biocontrol and plant growth promoting traits.</title>
        <authorList>
            <person name="Tao X.-Y."/>
            <person name="Taylor C.G."/>
        </authorList>
    </citation>
    <scope>NUCLEOTIDE SEQUENCE [LARGE SCALE GENOMIC DNA]</scope>
    <source>
        <strain evidence="2 3">28B5</strain>
    </source>
</reference>
<dbReference type="Proteomes" id="UP000285378">
    <property type="component" value="Unassembled WGS sequence"/>
</dbReference>
<name>A0A423ML07_PSEFL</name>
<protein>
    <submittedName>
        <fullName evidence="2">Uncharacterized protein</fullName>
    </submittedName>
</protein>
<evidence type="ECO:0000313" key="2">
    <source>
        <dbReference type="EMBL" id="RON85206.1"/>
    </source>
</evidence>
<dbReference type="EMBL" id="MOBX01000003">
    <property type="protein sequence ID" value="RON85206.1"/>
    <property type="molecule type" value="Genomic_DNA"/>
</dbReference>
<dbReference type="InterPro" id="IPR049802">
    <property type="entry name" value="RhsC-like_FIX"/>
</dbReference>
<organism evidence="2 3">
    <name type="scientific">Pseudomonas fluorescens</name>
    <dbReference type="NCBI Taxonomy" id="294"/>
    <lineage>
        <taxon>Bacteria</taxon>
        <taxon>Pseudomonadati</taxon>
        <taxon>Pseudomonadota</taxon>
        <taxon>Gammaproteobacteria</taxon>
        <taxon>Pseudomonadales</taxon>
        <taxon>Pseudomonadaceae</taxon>
        <taxon>Pseudomonas</taxon>
    </lineage>
</organism>
<comment type="caution">
    <text evidence="2">The sequence shown here is derived from an EMBL/GenBank/DDBJ whole genome shotgun (WGS) entry which is preliminary data.</text>
</comment>
<evidence type="ECO:0000313" key="3">
    <source>
        <dbReference type="Proteomes" id="UP000285378"/>
    </source>
</evidence>
<accession>A0A423ML07</accession>
<feature type="compositionally biased region" description="Low complexity" evidence="1">
    <location>
        <begin position="407"/>
        <end position="417"/>
    </location>
</feature>
<feature type="region of interest" description="Disordered" evidence="1">
    <location>
        <begin position="345"/>
        <end position="366"/>
    </location>
</feature>
<dbReference type="AlphaFoldDB" id="A0A423ML07"/>
<dbReference type="OrthoDB" id="6789252at2"/>
<dbReference type="RefSeq" id="WP_123448843.1">
    <property type="nucleotide sequence ID" value="NZ_MOBX01000003.1"/>
</dbReference>
<proteinExistence type="predicted"/>
<gene>
    <name evidence="2" type="ORF">BK670_04710</name>
</gene>
<feature type="region of interest" description="Disordered" evidence="1">
    <location>
        <begin position="380"/>
        <end position="417"/>
    </location>
</feature>